<organism evidence="3 4">
    <name type="scientific">Paenimyroides tangerinum</name>
    <dbReference type="NCBI Taxonomy" id="2488728"/>
    <lineage>
        <taxon>Bacteria</taxon>
        <taxon>Pseudomonadati</taxon>
        <taxon>Bacteroidota</taxon>
        <taxon>Flavobacteriia</taxon>
        <taxon>Flavobacteriales</taxon>
        <taxon>Flavobacteriaceae</taxon>
        <taxon>Paenimyroides</taxon>
    </lineage>
</organism>
<dbReference type="AlphaFoldDB" id="A0A3P3WCV9"/>
<accession>A0A3P3WCV9</accession>
<dbReference type="RefSeq" id="WP_125017425.1">
    <property type="nucleotide sequence ID" value="NZ_RQVQ01000006.1"/>
</dbReference>
<keyword evidence="4" id="KW-1185">Reference proteome</keyword>
<feature type="transmembrane region" description="Helical" evidence="1">
    <location>
        <begin position="108"/>
        <end position="126"/>
    </location>
</feature>
<dbReference type="EMBL" id="RQVQ01000006">
    <property type="protein sequence ID" value="RRJ92228.1"/>
    <property type="molecule type" value="Genomic_DNA"/>
</dbReference>
<evidence type="ECO:0000256" key="2">
    <source>
        <dbReference type="SAM" id="SignalP"/>
    </source>
</evidence>
<feature type="signal peptide" evidence="2">
    <location>
        <begin position="1"/>
        <end position="17"/>
    </location>
</feature>
<keyword evidence="1" id="KW-1133">Transmembrane helix</keyword>
<keyword evidence="2" id="KW-0732">Signal</keyword>
<gene>
    <name evidence="3" type="ORF">EG240_03365</name>
</gene>
<evidence type="ECO:0008006" key="5">
    <source>
        <dbReference type="Google" id="ProtNLM"/>
    </source>
</evidence>
<feature type="chain" id="PRO_5018061417" description="Glycine zipper family protein" evidence="2">
    <location>
        <begin position="18"/>
        <end position="167"/>
    </location>
</feature>
<keyword evidence="1" id="KW-0472">Membrane</keyword>
<reference evidence="3 4" key="1">
    <citation type="submission" date="2018-11" db="EMBL/GenBank/DDBJ databases">
        <title>Flavobacterium sp. nov., YIM 102701-2 draft genome.</title>
        <authorList>
            <person name="Li G."/>
            <person name="Jiang Y."/>
        </authorList>
    </citation>
    <scope>NUCLEOTIDE SEQUENCE [LARGE SCALE GENOMIC DNA]</scope>
    <source>
        <strain evidence="3 4">YIM 102701-2</strain>
    </source>
</reference>
<keyword evidence="1" id="KW-0812">Transmembrane</keyword>
<protein>
    <recommendedName>
        <fullName evidence="5">Glycine zipper family protein</fullName>
    </recommendedName>
</protein>
<dbReference type="OrthoDB" id="1274641at2"/>
<proteinExistence type="predicted"/>
<name>A0A3P3WCV9_9FLAO</name>
<evidence type="ECO:0000313" key="3">
    <source>
        <dbReference type="EMBL" id="RRJ92228.1"/>
    </source>
</evidence>
<dbReference type="Proteomes" id="UP000275719">
    <property type="component" value="Unassembled WGS sequence"/>
</dbReference>
<evidence type="ECO:0000256" key="1">
    <source>
        <dbReference type="SAM" id="Phobius"/>
    </source>
</evidence>
<sequence>MKKVALLIVLIGNVVLAQESKNSNNQVKLIKNSKSVFMKNSQEYKLKDYKDVFNNPEAILNIKQARRNKTFAEILGYVGGFGLGYGIGSAIGTKSSDPQAKSKRQTSWIIAGSGLCVLGASIPLSISASKKIKKAIDIENSQNENTLSDSELNVIINGNGVGFSLSF</sequence>
<comment type="caution">
    <text evidence="3">The sequence shown here is derived from an EMBL/GenBank/DDBJ whole genome shotgun (WGS) entry which is preliminary data.</text>
</comment>
<evidence type="ECO:0000313" key="4">
    <source>
        <dbReference type="Proteomes" id="UP000275719"/>
    </source>
</evidence>